<accession>A0A6L2JGS1</accession>
<name>A0A6L2JGS1_TANCI</name>
<dbReference type="AlphaFoldDB" id="A0A6L2JGS1"/>
<sequence length="403" mass="47273">MTKDILHSLLITHQGNSQVKDNKIELLVQQYEQFTILEEESIDSGFARFNTIITSLKALESFSSKNYVRRFLRALHPKWRSKVTTIEESKVHKVFMENDFEIYKGKRKGQLREERWSFRQRDEKKGKSDRKCFRCGDSNNLLGDCPKLPRNKKSKGLRWSDNASSLDDDSMQIEYDNLLKTSMEDVEGCLWCRGLYGAKGKDVAIFRTNKLIVVLVKWVRVLDMQVTLHDKRIVMKVTLHYEATMMQVMLHDKRIVMQVTLHYEPIVMQVTSHDKRIVLQVTLYYEAIVMQVTLHDKRIVMQVTLHYEAILIRNNFNQSKYIKKIGLEDSKPTKRPMSTEIKLTKDDEFDFVDSTKYQGYCLTSCFAKKQVALAILDGMSTSTMDETSSHRLRHMPRRRSDYV</sequence>
<organism evidence="2">
    <name type="scientific">Tanacetum cinerariifolium</name>
    <name type="common">Dalmatian daisy</name>
    <name type="synonym">Chrysanthemum cinerariifolium</name>
    <dbReference type="NCBI Taxonomy" id="118510"/>
    <lineage>
        <taxon>Eukaryota</taxon>
        <taxon>Viridiplantae</taxon>
        <taxon>Streptophyta</taxon>
        <taxon>Embryophyta</taxon>
        <taxon>Tracheophyta</taxon>
        <taxon>Spermatophyta</taxon>
        <taxon>Magnoliopsida</taxon>
        <taxon>eudicotyledons</taxon>
        <taxon>Gunneridae</taxon>
        <taxon>Pentapetalae</taxon>
        <taxon>asterids</taxon>
        <taxon>campanulids</taxon>
        <taxon>Asterales</taxon>
        <taxon>Asteraceae</taxon>
        <taxon>Asteroideae</taxon>
        <taxon>Anthemideae</taxon>
        <taxon>Anthemidinae</taxon>
        <taxon>Tanacetum</taxon>
    </lineage>
</organism>
<dbReference type="PANTHER" id="PTHR34676">
    <property type="entry name" value="DUF4219 DOMAIN-CONTAINING PROTEIN-RELATED"/>
    <property type="match status" value="1"/>
</dbReference>
<evidence type="ECO:0000256" key="1">
    <source>
        <dbReference type="SAM" id="MobiDB-lite"/>
    </source>
</evidence>
<reference evidence="2" key="1">
    <citation type="journal article" date="2019" name="Sci. Rep.">
        <title>Draft genome of Tanacetum cinerariifolium, the natural source of mosquito coil.</title>
        <authorList>
            <person name="Yamashiro T."/>
            <person name="Shiraishi A."/>
            <person name="Satake H."/>
            <person name="Nakayama K."/>
        </authorList>
    </citation>
    <scope>NUCLEOTIDE SEQUENCE</scope>
</reference>
<proteinExistence type="predicted"/>
<dbReference type="EMBL" id="BKCJ010000732">
    <property type="protein sequence ID" value="GEU35797.1"/>
    <property type="molecule type" value="Genomic_DNA"/>
</dbReference>
<comment type="caution">
    <text evidence="2">The sequence shown here is derived from an EMBL/GenBank/DDBJ whole genome shotgun (WGS) entry which is preliminary data.</text>
</comment>
<gene>
    <name evidence="2" type="ORF">Tci_007775</name>
</gene>
<dbReference type="PANTHER" id="PTHR34676:SF17">
    <property type="entry name" value="OS06G0684500 PROTEIN"/>
    <property type="match status" value="1"/>
</dbReference>
<feature type="region of interest" description="Disordered" evidence="1">
    <location>
        <begin position="384"/>
        <end position="403"/>
    </location>
</feature>
<protein>
    <submittedName>
        <fullName evidence="2">UBN2 domain-containing protein</fullName>
    </submittedName>
</protein>
<evidence type="ECO:0000313" key="2">
    <source>
        <dbReference type="EMBL" id="GEU35797.1"/>
    </source>
</evidence>